<keyword evidence="2" id="KW-0378">Hydrolase</keyword>
<keyword evidence="7" id="KW-1185">Reference proteome</keyword>
<dbReference type="GO" id="GO:0046872">
    <property type="term" value="F:metal ion binding"/>
    <property type="evidence" value="ECO:0007669"/>
    <property type="project" value="UniProtKB-KW"/>
</dbReference>
<dbReference type="InterPro" id="IPR002509">
    <property type="entry name" value="NODB_dom"/>
</dbReference>
<gene>
    <name evidence="6" type="ORF">D5F53_13595</name>
</gene>
<protein>
    <submittedName>
        <fullName evidence="6">Polysaccharide deacetylase family protein</fullName>
    </submittedName>
</protein>
<dbReference type="Pfam" id="PF01522">
    <property type="entry name" value="Polysacc_deac_1"/>
    <property type="match status" value="1"/>
</dbReference>
<evidence type="ECO:0000313" key="6">
    <source>
        <dbReference type="EMBL" id="AYB44263.1"/>
    </source>
</evidence>
<evidence type="ECO:0000256" key="4">
    <source>
        <dbReference type="SAM" id="SignalP"/>
    </source>
</evidence>
<evidence type="ECO:0000256" key="1">
    <source>
        <dbReference type="ARBA" id="ARBA00022723"/>
    </source>
</evidence>
<dbReference type="GO" id="GO:0005975">
    <property type="term" value="P:carbohydrate metabolic process"/>
    <property type="evidence" value="ECO:0007669"/>
    <property type="project" value="InterPro"/>
</dbReference>
<feature type="chain" id="PRO_5038710471" evidence="4">
    <location>
        <begin position="22"/>
        <end position="277"/>
    </location>
</feature>
<dbReference type="PANTHER" id="PTHR10587">
    <property type="entry name" value="GLYCOSYL TRANSFERASE-RELATED"/>
    <property type="match status" value="1"/>
</dbReference>
<evidence type="ECO:0000256" key="3">
    <source>
        <dbReference type="SAM" id="MobiDB-lite"/>
    </source>
</evidence>
<accession>A0A385TKT5</accession>
<evidence type="ECO:0000313" key="7">
    <source>
        <dbReference type="Proteomes" id="UP000266552"/>
    </source>
</evidence>
<keyword evidence="4" id="KW-0732">Signal</keyword>
<dbReference type="GO" id="GO:0016810">
    <property type="term" value="F:hydrolase activity, acting on carbon-nitrogen (but not peptide) bonds"/>
    <property type="evidence" value="ECO:0007669"/>
    <property type="project" value="InterPro"/>
</dbReference>
<name>A0A385TKT5_PAELA</name>
<dbReference type="InterPro" id="IPR050248">
    <property type="entry name" value="Polysacc_deacetylase_ArnD"/>
</dbReference>
<dbReference type="SUPFAM" id="SSF88713">
    <property type="entry name" value="Glycoside hydrolase/deacetylase"/>
    <property type="match status" value="1"/>
</dbReference>
<dbReference type="PANTHER" id="PTHR10587:SF133">
    <property type="entry name" value="CHITIN DEACETYLASE 1-RELATED"/>
    <property type="match status" value="1"/>
</dbReference>
<dbReference type="EMBL" id="CP032412">
    <property type="protein sequence ID" value="AYB44263.1"/>
    <property type="molecule type" value="Genomic_DNA"/>
</dbReference>
<dbReference type="RefSeq" id="WP_119848164.1">
    <property type="nucleotide sequence ID" value="NZ_CP032412.1"/>
</dbReference>
<sequence length="277" mass="31338">MKSWWFLPLIAIMICSGCSDRAEPAPQQRQNSVENNLSQSTNTPNLLDGSEESVRNMKPMSLADLRAKYKSTFLLNGPSTKREVALTFDDAPDDIFTPQILEVLKREGVRATFFVVGNRVEAHPEIVRRMVEDGHILGNHSYNHANLPKISDEEFRNQITRTDELIQKYTGYRPTFVRPPYGNINEPQIQWLASQHKIIVNWNVDSLDWKGLNSEQVKTNILAHTMPGSIILQHAAGGVGEDLSGTVQALPDIIRSLRNDRMQLVTIPELLDETILR</sequence>
<dbReference type="InterPro" id="IPR011330">
    <property type="entry name" value="Glyco_hydro/deAcase_b/a-brl"/>
</dbReference>
<evidence type="ECO:0000256" key="2">
    <source>
        <dbReference type="ARBA" id="ARBA00022801"/>
    </source>
</evidence>
<feature type="signal peptide" evidence="4">
    <location>
        <begin position="1"/>
        <end position="21"/>
    </location>
</feature>
<organism evidence="6 7">
    <name type="scientific">Paenibacillus lautus</name>
    <name type="common">Bacillus lautus</name>
    <dbReference type="NCBI Taxonomy" id="1401"/>
    <lineage>
        <taxon>Bacteria</taxon>
        <taxon>Bacillati</taxon>
        <taxon>Bacillota</taxon>
        <taxon>Bacilli</taxon>
        <taxon>Bacillales</taxon>
        <taxon>Paenibacillaceae</taxon>
        <taxon>Paenibacillus</taxon>
    </lineage>
</organism>
<proteinExistence type="predicted"/>
<dbReference type="KEGG" id="plw:D5F53_13595"/>
<feature type="domain" description="NodB homology" evidence="5">
    <location>
        <begin position="82"/>
        <end position="265"/>
    </location>
</feature>
<reference evidence="6 7" key="1">
    <citation type="submission" date="2018-09" db="EMBL/GenBank/DDBJ databases">
        <title>Genome Sequence of Paenibacillus lautus Strain E7593-69, Azo Dye-Degrading Bacteria, Isolated from Commercial Tattoo Inks.</title>
        <authorList>
            <person name="Nho S.W."/>
            <person name="Kim S.-J."/>
            <person name="Kweon O."/>
            <person name="Cerniglia C.E."/>
        </authorList>
    </citation>
    <scope>NUCLEOTIDE SEQUENCE [LARGE SCALE GENOMIC DNA]</scope>
    <source>
        <strain evidence="6 7">E7593-69</strain>
    </source>
</reference>
<dbReference type="CDD" id="cd10917">
    <property type="entry name" value="CE4_NodB_like_6s_7s"/>
    <property type="match status" value="1"/>
</dbReference>
<evidence type="ECO:0000259" key="5">
    <source>
        <dbReference type="PROSITE" id="PS51677"/>
    </source>
</evidence>
<dbReference type="Proteomes" id="UP000266552">
    <property type="component" value="Chromosome"/>
</dbReference>
<dbReference type="AlphaFoldDB" id="A0A385TKT5"/>
<keyword evidence="1" id="KW-0479">Metal-binding</keyword>
<dbReference type="Gene3D" id="3.20.20.370">
    <property type="entry name" value="Glycoside hydrolase/deacetylase"/>
    <property type="match status" value="1"/>
</dbReference>
<dbReference type="GO" id="GO:0016020">
    <property type="term" value="C:membrane"/>
    <property type="evidence" value="ECO:0007669"/>
    <property type="project" value="TreeGrafter"/>
</dbReference>
<feature type="region of interest" description="Disordered" evidence="3">
    <location>
        <begin position="21"/>
        <end position="53"/>
    </location>
</feature>
<feature type="compositionally biased region" description="Polar residues" evidence="3">
    <location>
        <begin position="27"/>
        <end position="45"/>
    </location>
</feature>
<dbReference type="PROSITE" id="PS51677">
    <property type="entry name" value="NODB"/>
    <property type="match status" value="1"/>
</dbReference>